<dbReference type="AlphaFoldDB" id="A0A6S7IFR0"/>
<keyword evidence="2" id="KW-1185">Reference proteome</keyword>
<comment type="caution">
    <text evidence="1">The sequence shown here is derived from an EMBL/GenBank/DDBJ whole genome shotgun (WGS) entry which is preliminary data.</text>
</comment>
<proteinExistence type="predicted"/>
<gene>
    <name evidence="1" type="ORF">PACLA_8A062048</name>
</gene>
<protein>
    <submittedName>
        <fullName evidence="1">Uncharacterized protein</fullName>
    </submittedName>
</protein>
<evidence type="ECO:0000313" key="2">
    <source>
        <dbReference type="Proteomes" id="UP001152795"/>
    </source>
</evidence>
<name>A0A6S7IFR0_PARCT</name>
<organism evidence="1 2">
    <name type="scientific">Paramuricea clavata</name>
    <name type="common">Red gorgonian</name>
    <name type="synonym">Violescent sea-whip</name>
    <dbReference type="NCBI Taxonomy" id="317549"/>
    <lineage>
        <taxon>Eukaryota</taxon>
        <taxon>Metazoa</taxon>
        <taxon>Cnidaria</taxon>
        <taxon>Anthozoa</taxon>
        <taxon>Octocorallia</taxon>
        <taxon>Malacalcyonacea</taxon>
        <taxon>Plexauridae</taxon>
        <taxon>Paramuricea</taxon>
    </lineage>
</organism>
<dbReference type="Proteomes" id="UP001152795">
    <property type="component" value="Unassembled WGS sequence"/>
</dbReference>
<dbReference type="PANTHER" id="PTHR46791">
    <property type="entry name" value="EXPRESSED PROTEIN"/>
    <property type="match status" value="1"/>
</dbReference>
<reference evidence="1" key="1">
    <citation type="submission" date="2020-04" db="EMBL/GenBank/DDBJ databases">
        <authorList>
            <person name="Alioto T."/>
            <person name="Alioto T."/>
            <person name="Gomez Garrido J."/>
        </authorList>
    </citation>
    <scope>NUCLEOTIDE SEQUENCE</scope>
    <source>
        <strain evidence="1">A484AB</strain>
    </source>
</reference>
<dbReference type="EMBL" id="CACRXK020008576">
    <property type="protein sequence ID" value="CAB4015090.1"/>
    <property type="molecule type" value="Genomic_DNA"/>
</dbReference>
<evidence type="ECO:0000313" key="1">
    <source>
        <dbReference type="EMBL" id="CAB4015090.1"/>
    </source>
</evidence>
<dbReference type="OrthoDB" id="6014696at2759"/>
<accession>A0A6S7IFR0</accession>
<dbReference type="PANTHER" id="PTHR46791:SF13">
    <property type="entry name" value="CLR5 DOMAIN-CONTAINING PROTEIN"/>
    <property type="match status" value="1"/>
</dbReference>
<sequence length="156" mass="17990">MRVILFQNHTNMAVRLLCCVCVLYLIIITTTCFAVTLHEYLPLSELGEGSRESYIQKYFNLGFPYEEILVFLSKFHGIILSLRQLKRLLKTMGLRRRKVCSSVYEVVSEVERELRGSGSSIGYRAMHKRLTVDYNLVTDRETVRQVLKIVDPAGVI</sequence>